<feature type="domain" description="Proteinase inhibitor I42 chagasin" evidence="4">
    <location>
        <begin position="40"/>
        <end position="129"/>
    </location>
</feature>
<dbReference type="AlphaFoldDB" id="A0A239ABG5"/>
<sequence>MTIRRAALLLGVSLLAACSHDTTRTEPVVVEAQSQCPVHLAVGQALTLSLPSNPSTGYRWLLQNPANAVLTPLGPEVYSSADSDGTVGSAGQSTWRLRASQAGSGHLLLVYQQPWAPEEKPARTFDCDIEVR</sequence>
<gene>
    <name evidence="5" type="ORF">SAMN05444352_101345</name>
</gene>
<keyword evidence="3" id="KW-0732">Signal</keyword>
<dbReference type="STRING" id="1215104.GCA_000730585_04197"/>
<dbReference type="PANTHER" id="PTHR36530">
    <property type="entry name" value="INHIBITOR OF CYSTEINE PEPTIDASE"/>
    <property type="match status" value="1"/>
</dbReference>
<evidence type="ECO:0000256" key="3">
    <source>
        <dbReference type="SAM" id="SignalP"/>
    </source>
</evidence>
<dbReference type="PANTHER" id="PTHR36530:SF1">
    <property type="entry name" value="AMOEBIASIN-1"/>
    <property type="match status" value="1"/>
</dbReference>
<dbReference type="Pfam" id="PF09394">
    <property type="entry name" value="Inhibitor_I42"/>
    <property type="match status" value="1"/>
</dbReference>
<feature type="signal peptide" evidence="3">
    <location>
        <begin position="1"/>
        <end position="16"/>
    </location>
</feature>
<dbReference type="PROSITE" id="PS51257">
    <property type="entry name" value="PROKAR_LIPOPROTEIN"/>
    <property type="match status" value="1"/>
</dbReference>
<proteinExistence type="predicted"/>
<protein>
    <submittedName>
        <fullName evidence="5">Inhibitor of cysteine peptidase</fullName>
    </submittedName>
</protein>
<dbReference type="EMBL" id="FZOL01000001">
    <property type="protein sequence ID" value="SNR93006.1"/>
    <property type="molecule type" value="Genomic_DNA"/>
</dbReference>
<accession>A0A239ABG5</accession>
<keyword evidence="6" id="KW-1185">Reference proteome</keyword>
<dbReference type="SUPFAM" id="SSF141066">
    <property type="entry name" value="ICP-like"/>
    <property type="match status" value="1"/>
</dbReference>
<dbReference type="Gene3D" id="2.60.40.2020">
    <property type="match status" value="1"/>
</dbReference>
<evidence type="ECO:0000256" key="2">
    <source>
        <dbReference type="ARBA" id="ARBA00022704"/>
    </source>
</evidence>
<feature type="chain" id="PRO_5011266471" evidence="3">
    <location>
        <begin position="17"/>
        <end position="132"/>
    </location>
</feature>
<evidence type="ECO:0000256" key="1">
    <source>
        <dbReference type="ARBA" id="ARBA00022690"/>
    </source>
</evidence>
<dbReference type="Proteomes" id="UP000198407">
    <property type="component" value="Unassembled WGS sequence"/>
</dbReference>
<keyword evidence="1" id="KW-0646">Protease inhibitor</keyword>
<dbReference type="RefSeq" id="WP_042122677.1">
    <property type="nucleotide sequence ID" value="NZ_FZOL01000001.1"/>
</dbReference>
<evidence type="ECO:0000313" key="6">
    <source>
        <dbReference type="Proteomes" id="UP000198407"/>
    </source>
</evidence>
<name>A0A239ABG5_9PSED</name>
<keyword evidence="2" id="KW-0789">Thiol protease inhibitor</keyword>
<dbReference type="InterPro" id="IPR018990">
    <property type="entry name" value="Prot_inh_I42_chagasin"/>
</dbReference>
<dbReference type="OrthoDB" id="670336at2"/>
<evidence type="ECO:0000313" key="5">
    <source>
        <dbReference type="EMBL" id="SNR93006.1"/>
    </source>
</evidence>
<dbReference type="InterPro" id="IPR052781">
    <property type="entry name" value="Cys_protease_inhibitor_I42"/>
</dbReference>
<dbReference type="GO" id="GO:0004869">
    <property type="term" value="F:cysteine-type endopeptidase inhibitor activity"/>
    <property type="evidence" value="ECO:0007669"/>
    <property type="project" value="UniProtKB-KW"/>
</dbReference>
<reference evidence="6" key="1">
    <citation type="submission" date="2017-06" db="EMBL/GenBank/DDBJ databases">
        <authorList>
            <person name="Varghese N."/>
            <person name="Submissions S."/>
        </authorList>
    </citation>
    <scope>NUCLEOTIDE SEQUENCE [LARGE SCALE GENOMIC DNA]</scope>
    <source>
        <strain evidence="6">DSM 22348</strain>
    </source>
</reference>
<evidence type="ECO:0000259" key="4">
    <source>
        <dbReference type="Pfam" id="PF09394"/>
    </source>
</evidence>
<dbReference type="InterPro" id="IPR036331">
    <property type="entry name" value="Chagasin-like_sf"/>
</dbReference>
<organism evidence="5 6">
    <name type="scientific">Pseudomonas japonica</name>
    <dbReference type="NCBI Taxonomy" id="256466"/>
    <lineage>
        <taxon>Bacteria</taxon>
        <taxon>Pseudomonadati</taxon>
        <taxon>Pseudomonadota</taxon>
        <taxon>Gammaproteobacteria</taxon>
        <taxon>Pseudomonadales</taxon>
        <taxon>Pseudomonadaceae</taxon>
        <taxon>Pseudomonas</taxon>
    </lineage>
</organism>